<keyword evidence="2" id="KW-0433">Leucine-rich repeat</keyword>
<proteinExistence type="inferred from homology"/>
<accession>A0ABN9ZWE6</accession>
<gene>
    <name evidence="4" type="ORF">MPIPNATIZW_LOCUS8923</name>
</gene>
<keyword evidence="3" id="KW-0677">Repeat</keyword>
<name>A0ABN9ZWE6_PIPNA</name>
<evidence type="ECO:0000313" key="5">
    <source>
        <dbReference type="Proteomes" id="UP001314169"/>
    </source>
</evidence>
<dbReference type="InterPro" id="IPR026271">
    <property type="entry name" value="PRAME"/>
</dbReference>
<sequence length="449" mass="51651">MSIRTPPTLLQLAGKRLLRDQALAIAALEYLPAELFPQLFILAYRRRRHKESLKAMAQAWPFTVLPLGGLRHRLRVNILKTVLDGLDVLLAQEVCPRRWKLRVLDLRNLGADFWRMWCGDSTQEPPPICPVDVHRSSPNIEHPLTPVEVFLDLNFKERDRDEFFMYVIQWAQQREGLVHLCCKTLRIAAVPFQRVRQVLDAVQLVCIQEVELKCTWDLPTLRMFALYLGQMRNLQKLSLSHIHILGEEEEVEEQEEDVQECLKTPLEKFTISHCRCLTNLDLTHLFLSPHLRQLKSLTLYCASLADFSPVFLRALLEAVTPPLQALSLDKCAMVDSQVEAILPVLSRCHQLSFFTITQNRLSLATVGKLLRHTAGLRSLELELYPVPLECYTTQGTVNMERLALVRAELTGILRELGKSRMILLVNKHRGYPEYYDVEFSCQLDCSVPL</sequence>
<evidence type="ECO:0000256" key="1">
    <source>
        <dbReference type="ARBA" id="ARBA00009608"/>
    </source>
</evidence>
<evidence type="ECO:0000256" key="3">
    <source>
        <dbReference type="ARBA" id="ARBA00022737"/>
    </source>
</evidence>
<organism evidence="4 5">
    <name type="scientific">Pipistrellus nathusii</name>
    <name type="common">Nathusius' pipistrelle</name>
    <dbReference type="NCBI Taxonomy" id="59473"/>
    <lineage>
        <taxon>Eukaryota</taxon>
        <taxon>Metazoa</taxon>
        <taxon>Chordata</taxon>
        <taxon>Craniata</taxon>
        <taxon>Vertebrata</taxon>
        <taxon>Euteleostomi</taxon>
        <taxon>Mammalia</taxon>
        <taxon>Eutheria</taxon>
        <taxon>Laurasiatheria</taxon>
        <taxon>Chiroptera</taxon>
        <taxon>Yangochiroptera</taxon>
        <taxon>Vespertilionidae</taxon>
        <taxon>Pipistrellus</taxon>
    </lineage>
</organism>
<dbReference type="PANTHER" id="PTHR14224:SF19">
    <property type="entry name" value="PRAME FAMILY MEMBER 11-RELATED"/>
    <property type="match status" value="1"/>
</dbReference>
<dbReference type="Gene3D" id="3.80.10.10">
    <property type="entry name" value="Ribonuclease Inhibitor"/>
    <property type="match status" value="1"/>
</dbReference>
<dbReference type="InterPro" id="IPR032675">
    <property type="entry name" value="LRR_dom_sf"/>
</dbReference>
<comment type="similarity">
    <text evidence="1">Belongs to the PRAME family.</text>
</comment>
<dbReference type="Proteomes" id="UP001314169">
    <property type="component" value="Chromosome 2"/>
</dbReference>
<dbReference type="PANTHER" id="PTHR14224">
    <property type="entry name" value="SIMILAR TO PREFERENTIALLY EXPRESSED ANTIGEN IN MELANOMA-LIKE 3"/>
    <property type="match status" value="1"/>
</dbReference>
<dbReference type="PIRSF" id="PIRSF038286">
    <property type="entry name" value="PRAME"/>
    <property type="match status" value="1"/>
</dbReference>
<dbReference type="SUPFAM" id="SSF52047">
    <property type="entry name" value="RNI-like"/>
    <property type="match status" value="1"/>
</dbReference>
<protein>
    <submittedName>
        <fullName evidence="4">Uncharacterized protein</fullName>
    </submittedName>
</protein>
<dbReference type="InterPro" id="IPR050694">
    <property type="entry name" value="LRRC14/PRAME"/>
</dbReference>
<evidence type="ECO:0000256" key="2">
    <source>
        <dbReference type="ARBA" id="ARBA00022614"/>
    </source>
</evidence>
<keyword evidence="5" id="KW-1185">Reference proteome</keyword>
<dbReference type="EMBL" id="OY882859">
    <property type="protein sequence ID" value="CAK6440617.1"/>
    <property type="molecule type" value="Genomic_DNA"/>
</dbReference>
<evidence type="ECO:0000313" key="4">
    <source>
        <dbReference type="EMBL" id="CAK6440617.1"/>
    </source>
</evidence>
<reference evidence="4" key="1">
    <citation type="submission" date="2023-12" db="EMBL/GenBank/DDBJ databases">
        <authorList>
            <person name="Brown T."/>
        </authorList>
    </citation>
    <scope>NUCLEOTIDE SEQUENCE</scope>
</reference>